<sequence length="152" mass="15940">MQQLSCGEDPEPSERFPAGALFVPVRPGSAGCAVRLFRTPLGERTAVGFTSERGLTTTLGPEQAWIRLAEPALRTMAEPLGVTTVTVDPSFSAPAPTRTTPVATEPVRAAAPAPRERPAPRTRTSTWDPQAVGVLRVTGAAALVSALALWIG</sequence>
<dbReference type="EMBL" id="CP045643">
    <property type="protein sequence ID" value="QFZ72910.1"/>
    <property type="molecule type" value="Genomic_DNA"/>
</dbReference>
<feature type="region of interest" description="Disordered" evidence="1">
    <location>
        <begin position="91"/>
        <end position="126"/>
    </location>
</feature>
<dbReference type="AlphaFoldDB" id="A0A5Q0L781"/>
<evidence type="ECO:0000256" key="2">
    <source>
        <dbReference type="SAM" id="Phobius"/>
    </source>
</evidence>
<organism evidence="3 4">
    <name type="scientific">Streptomyces fagopyri</name>
    <dbReference type="NCBI Taxonomy" id="2662397"/>
    <lineage>
        <taxon>Bacteria</taxon>
        <taxon>Bacillati</taxon>
        <taxon>Actinomycetota</taxon>
        <taxon>Actinomycetes</taxon>
        <taxon>Kitasatosporales</taxon>
        <taxon>Streptomycetaceae</taxon>
        <taxon>Streptomyces</taxon>
    </lineage>
</organism>
<reference evidence="3 4" key="1">
    <citation type="submission" date="2019-10" db="EMBL/GenBank/DDBJ databases">
        <title>A novel species.</title>
        <authorList>
            <person name="Gao J."/>
        </authorList>
    </citation>
    <scope>NUCLEOTIDE SEQUENCE [LARGE SCALE GENOMIC DNA]</scope>
    <source>
        <strain evidence="3 4">QMT-28</strain>
    </source>
</reference>
<keyword evidence="2" id="KW-0472">Membrane</keyword>
<dbReference type="KEGG" id="sfy:GFH48_06185"/>
<evidence type="ECO:0008006" key="5">
    <source>
        <dbReference type="Google" id="ProtNLM"/>
    </source>
</evidence>
<dbReference type="Proteomes" id="UP000326179">
    <property type="component" value="Chromosome"/>
</dbReference>
<keyword evidence="2" id="KW-1133">Transmembrane helix</keyword>
<evidence type="ECO:0000256" key="1">
    <source>
        <dbReference type="SAM" id="MobiDB-lite"/>
    </source>
</evidence>
<evidence type="ECO:0000313" key="3">
    <source>
        <dbReference type="EMBL" id="QFZ72910.1"/>
    </source>
</evidence>
<dbReference type="NCBIfam" id="NF042914">
    <property type="entry name" value="SAV915_dom"/>
    <property type="match status" value="1"/>
</dbReference>
<gene>
    <name evidence="3" type="ORF">GFH48_06185</name>
</gene>
<accession>A0A5Q0L781</accession>
<protein>
    <recommendedName>
        <fullName evidence="5">SseB protein N-terminal domain-containing protein</fullName>
    </recommendedName>
</protein>
<name>A0A5Q0L781_9ACTN</name>
<feature type="transmembrane region" description="Helical" evidence="2">
    <location>
        <begin position="131"/>
        <end position="151"/>
    </location>
</feature>
<dbReference type="RefSeq" id="WP_153287276.1">
    <property type="nucleotide sequence ID" value="NZ_CP045643.1"/>
</dbReference>
<evidence type="ECO:0000313" key="4">
    <source>
        <dbReference type="Proteomes" id="UP000326179"/>
    </source>
</evidence>
<proteinExistence type="predicted"/>
<dbReference type="InterPro" id="IPR049975">
    <property type="entry name" value="SAV_915-like_dom"/>
</dbReference>
<feature type="compositionally biased region" description="Low complexity" evidence="1">
    <location>
        <begin position="93"/>
        <end position="113"/>
    </location>
</feature>
<keyword evidence="4" id="KW-1185">Reference proteome</keyword>
<keyword evidence="2" id="KW-0812">Transmembrane</keyword>